<comment type="caution">
    <text evidence="10">The sequence shown here is derived from an EMBL/GenBank/DDBJ whole genome shotgun (WGS) entry which is preliminary data.</text>
</comment>
<dbReference type="GO" id="GO:0009401">
    <property type="term" value="P:phosphoenolpyruvate-dependent sugar phosphotransferase system"/>
    <property type="evidence" value="ECO:0007669"/>
    <property type="project" value="InterPro"/>
</dbReference>
<dbReference type="Proteomes" id="UP000051036">
    <property type="component" value="Unassembled WGS sequence"/>
</dbReference>
<evidence type="ECO:0000256" key="7">
    <source>
        <dbReference type="ARBA" id="ARBA00023136"/>
    </source>
</evidence>
<feature type="transmembrane region" description="Helical" evidence="8">
    <location>
        <begin position="183"/>
        <end position="204"/>
    </location>
</feature>
<dbReference type="STRING" id="1423763.FC46_GL001227"/>
<dbReference type="PATRIC" id="fig|1423763.3.peg.1243"/>
<evidence type="ECO:0000313" key="11">
    <source>
        <dbReference type="Proteomes" id="UP000051036"/>
    </source>
</evidence>
<dbReference type="GO" id="GO:0008982">
    <property type="term" value="F:protein-N(PI)-phosphohistidine-sugar phosphotransferase activity"/>
    <property type="evidence" value="ECO:0007669"/>
    <property type="project" value="InterPro"/>
</dbReference>
<feature type="transmembrane region" description="Helical" evidence="8">
    <location>
        <begin position="398"/>
        <end position="420"/>
    </location>
</feature>
<comment type="subcellular location">
    <subcellularLocation>
        <location evidence="1">Cell membrane</location>
        <topology evidence="1">Multi-pass membrane protein</topology>
    </subcellularLocation>
</comment>
<feature type="transmembrane region" description="Helical" evidence="8">
    <location>
        <begin position="76"/>
        <end position="94"/>
    </location>
</feature>
<reference evidence="10 11" key="1">
    <citation type="journal article" date="2015" name="Genome Announc.">
        <title>Expanding the biotechnology potential of lactobacilli through comparative genomics of 213 strains and associated genera.</title>
        <authorList>
            <person name="Sun Z."/>
            <person name="Harris H.M."/>
            <person name="McCann A."/>
            <person name="Guo C."/>
            <person name="Argimon S."/>
            <person name="Zhang W."/>
            <person name="Yang X."/>
            <person name="Jeffery I.B."/>
            <person name="Cooney J.C."/>
            <person name="Kagawa T.F."/>
            <person name="Liu W."/>
            <person name="Song Y."/>
            <person name="Salvetti E."/>
            <person name="Wrobel A."/>
            <person name="Rasinkangas P."/>
            <person name="Parkhill J."/>
            <person name="Rea M.C."/>
            <person name="O'Sullivan O."/>
            <person name="Ritari J."/>
            <person name="Douillard F.P."/>
            <person name="Paul Ross R."/>
            <person name="Yang R."/>
            <person name="Briner A.E."/>
            <person name="Felis G.E."/>
            <person name="de Vos W.M."/>
            <person name="Barrangou R."/>
            <person name="Klaenhammer T.R."/>
            <person name="Caufield P.W."/>
            <person name="Cui Y."/>
            <person name="Zhang H."/>
            <person name="O'Toole P.W."/>
        </authorList>
    </citation>
    <scope>NUCLEOTIDE SEQUENCE [LARGE SCALE GENOMIC DNA]</scope>
    <source>
        <strain evidence="10 11">DSM 16043</strain>
    </source>
</reference>
<feature type="transmembrane region" description="Helical" evidence="8">
    <location>
        <begin position="144"/>
        <end position="162"/>
    </location>
</feature>
<evidence type="ECO:0000256" key="8">
    <source>
        <dbReference type="SAM" id="Phobius"/>
    </source>
</evidence>
<feature type="transmembrane region" description="Helical" evidence="8">
    <location>
        <begin position="106"/>
        <end position="124"/>
    </location>
</feature>
<gene>
    <name evidence="10" type="ORF">FC46_GL001227</name>
</gene>
<protein>
    <submittedName>
        <fullName evidence="10">Cellobiose-specific PTS</fullName>
    </submittedName>
</protein>
<evidence type="ECO:0000256" key="5">
    <source>
        <dbReference type="ARBA" id="ARBA00022692"/>
    </source>
</evidence>
<evidence type="ECO:0000256" key="6">
    <source>
        <dbReference type="ARBA" id="ARBA00022989"/>
    </source>
</evidence>
<evidence type="ECO:0000256" key="1">
    <source>
        <dbReference type="ARBA" id="ARBA00004651"/>
    </source>
</evidence>
<feature type="transmembrane region" description="Helical" evidence="8">
    <location>
        <begin position="329"/>
        <end position="347"/>
    </location>
</feature>
<keyword evidence="3" id="KW-1003">Cell membrane</keyword>
<sequence length="435" mass="48424">MMDTMVAILFWLRQRSFFRVVQRTLIMLMPVATLGAYFRLLHDCVFSPDSLIYNLFNFDAVMSDTIWYLGNDLSLGMMQVTFGMFGIFVAYFAAKYTARIYNKDSTMAGITAVLVIALCASLTVENTNSNQVVFMSRLININGTLFAILIGYSIGQVFRWVGKDYIYEKHEHVNEIQRRVWNSLLPTAVAIIIGAIFALIIYFFKLKLIDSSYARQIISELRSSNNILVVVWLTIVSTFLWWLGLGYPLQALSNINNTGAALVNSNYAFRHGSAANVPYKFLGGSMIKAYGVMGNASIILALIVVLLLYTNNKEVEAIAKLNLLPAAFGVKNGIAIGVPVILNPLYLLPVICIPAINELIAAAAISLNLIMPSAYPVLSGSPGILISFFGTNGDWGSFIFTVLLFILDILIYVPFVLMGIRIEEKVREYDARQQD</sequence>
<keyword evidence="11" id="KW-1185">Reference proteome</keyword>
<dbReference type="OrthoDB" id="1651152at2"/>
<evidence type="ECO:0000256" key="3">
    <source>
        <dbReference type="ARBA" id="ARBA00022475"/>
    </source>
</evidence>
<dbReference type="InterPro" id="IPR004501">
    <property type="entry name" value="PTS_EIIC_3"/>
</dbReference>
<evidence type="ECO:0000259" key="9">
    <source>
        <dbReference type="PROSITE" id="PS51105"/>
    </source>
</evidence>
<evidence type="ECO:0000256" key="4">
    <source>
        <dbReference type="ARBA" id="ARBA00022597"/>
    </source>
</evidence>
<dbReference type="AlphaFoldDB" id="A0A0R1UD11"/>
<evidence type="ECO:0000313" key="10">
    <source>
        <dbReference type="EMBL" id="KRL88867.1"/>
    </source>
</evidence>
<proteinExistence type="predicted"/>
<feature type="transmembrane region" description="Helical" evidence="8">
    <location>
        <begin position="224"/>
        <end position="243"/>
    </location>
</feature>
<dbReference type="PANTHER" id="PTHR33989:SF4">
    <property type="entry name" value="PTS SYSTEM N,N'-DIACETYLCHITOBIOSE-SPECIFIC EIIC COMPONENT"/>
    <property type="match status" value="1"/>
</dbReference>
<name>A0A0R1UD11_9LACO</name>
<feature type="transmembrane region" description="Helical" evidence="8">
    <location>
        <begin position="20"/>
        <end position="40"/>
    </location>
</feature>
<dbReference type="InterPro" id="IPR051088">
    <property type="entry name" value="PTS_Sugar-EIIC/EIIB"/>
</dbReference>
<feature type="transmembrane region" description="Helical" evidence="8">
    <location>
        <begin position="289"/>
        <end position="309"/>
    </location>
</feature>
<keyword evidence="7 8" id="KW-0472">Membrane</keyword>
<keyword evidence="4" id="KW-0762">Sugar transport</keyword>
<accession>A0A0R1UD11</accession>
<dbReference type="PANTHER" id="PTHR33989">
    <property type="match status" value="1"/>
</dbReference>
<dbReference type="Pfam" id="PF02378">
    <property type="entry name" value="PTS_EIIC"/>
    <property type="match status" value="1"/>
</dbReference>
<keyword evidence="5 8" id="KW-0812">Transmembrane</keyword>
<dbReference type="InterPro" id="IPR003352">
    <property type="entry name" value="PTS_EIIC"/>
</dbReference>
<dbReference type="EMBL" id="AZFM01000036">
    <property type="protein sequence ID" value="KRL88867.1"/>
    <property type="molecule type" value="Genomic_DNA"/>
</dbReference>
<feature type="domain" description="PTS EIIC type-3" evidence="9">
    <location>
        <begin position="1"/>
        <end position="415"/>
    </location>
</feature>
<dbReference type="GO" id="GO:0005886">
    <property type="term" value="C:plasma membrane"/>
    <property type="evidence" value="ECO:0007669"/>
    <property type="project" value="UniProtKB-SubCell"/>
</dbReference>
<keyword evidence="6 8" id="KW-1133">Transmembrane helix</keyword>
<keyword evidence="2" id="KW-0813">Transport</keyword>
<evidence type="ECO:0000256" key="2">
    <source>
        <dbReference type="ARBA" id="ARBA00022448"/>
    </source>
</evidence>
<organism evidence="10 11">
    <name type="scientific">Lactobacillus kalixensis DSM 16043</name>
    <dbReference type="NCBI Taxonomy" id="1423763"/>
    <lineage>
        <taxon>Bacteria</taxon>
        <taxon>Bacillati</taxon>
        <taxon>Bacillota</taxon>
        <taxon>Bacilli</taxon>
        <taxon>Lactobacillales</taxon>
        <taxon>Lactobacillaceae</taxon>
        <taxon>Lactobacillus</taxon>
    </lineage>
</organism>
<dbReference type="PROSITE" id="PS51105">
    <property type="entry name" value="PTS_EIIC_TYPE_3"/>
    <property type="match status" value="1"/>
</dbReference>
<feature type="transmembrane region" description="Helical" evidence="8">
    <location>
        <begin position="359"/>
        <end position="378"/>
    </location>
</feature>